<name>A0A812X6Z0_SYMPI</name>
<keyword evidence="9" id="KW-1185">Reference proteome</keyword>
<evidence type="ECO:0000256" key="1">
    <source>
        <dbReference type="ARBA" id="ARBA00004141"/>
    </source>
</evidence>
<keyword evidence="3 6" id="KW-1133">Transmembrane helix</keyword>
<dbReference type="GO" id="GO:0016020">
    <property type="term" value="C:membrane"/>
    <property type="evidence" value="ECO:0007669"/>
    <property type="project" value="UniProtKB-SubCell"/>
</dbReference>
<comment type="caution">
    <text evidence="8">The sequence shown here is derived from an EMBL/GenBank/DDBJ whole genome shotgun (WGS) entry which is preliminary data.</text>
</comment>
<evidence type="ECO:0000256" key="4">
    <source>
        <dbReference type="ARBA" id="ARBA00023136"/>
    </source>
</evidence>
<protein>
    <submittedName>
        <fullName evidence="8">Pkd2 protein</fullName>
    </submittedName>
</protein>
<feature type="domain" description="Polycystin cation channel PKD1/PKD2" evidence="7">
    <location>
        <begin position="153"/>
        <end position="280"/>
    </location>
</feature>
<proteinExistence type="predicted"/>
<organism evidence="8 9">
    <name type="scientific">Symbiodinium pilosum</name>
    <name type="common">Dinoflagellate</name>
    <dbReference type="NCBI Taxonomy" id="2952"/>
    <lineage>
        <taxon>Eukaryota</taxon>
        <taxon>Sar</taxon>
        <taxon>Alveolata</taxon>
        <taxon>Dinophyceae</taxon>
        <taxon>Suessiales</taxon>
        <taxon>Symbiodiniaceae</taxon>
        <taxon>Symbiodinium</taxon>
    </lineage>
</organism>
<dbReference type="EMBL" id="CAJNIZ010045050">
    <property type="protein sequence ID" value="CAE7708978.1"/>
    <property type="molecule type" value="Genomic_DNA"/>
</dbReference>
<evidence type="ECO:0000313" key="8">
    <source>
        <dbReference type="EMBL" id="CAE7708978.1"/>
    </source>
</evidence>
<reference evidence="8" key="1">
    <citation type="submission" date="2021-02" db="EMBL/GenBank/DDBJ databases">
        <authorList>
            <person name="Dougan E. K."/>
            <person name="Rhodes N."/>
            <person name="Thang M."/>
            <person name="Chan C."/>
        </authorList>
    </citation>
    <scope>NUCLEOTIDE SEQUENCE</scope>
</reference>
<dbReference type="InterPro" id="IPR013122">
    <property type="entry name" value="PKD1_2_channel"/>
</dbReference>
<evidence type="ECO:0000259" key="7">
    <source>
        <dbReference type="Pfam" id="PF08016"/>
    </source>
</evidence>
<feature type="transmembrane region" description="Helical" evidence="6">
    <location>
        <begin position="250"/>
        <end position="278"/>
    </location>
</feature>
<dbReference type="Gene3D" id="1.10.287.70">
    <property type="match status" value="1"/>
</dbReference>
<evidence type="ECO:0000256" key="5">
    <source>
        <dbReference type="SAM" id="MobiDB-lite"/>
    </source>
</evidence>
<dbReference type="AlphaFoldDB" id="A0A812X6Z0"/>
<evidence type="ECO:0000256" key="2">
    <source>
        <dbReference type="ARBA" id="ARBA00022692"/>
    </source>
</evidence>
<dbReference type="PANTHER" id="PTHR10877:SF183">
    <property type="entry name" value="AT14535P-RELATED"/>
    <property type="match status" value="1"/>
</dbReference>
<evidence type="ECO:0000313" key="9">
    <source>
        <dbReference type="Proteomes" id="UP000649617"/>
    </source>
</evidence>
<dbReference type="InterPro" id="IPR051223">
    <property type="entry name" value="Polycystin"/>
</dbReference>
<feature type="non-terminal residue" evidence="8">
    <location>
        <position position="1"/>
    </location>
</feature>
<dbReference type="OrthoDB" id="444119at2759"/>
<dbReference type="Proteomes" id="UP000649617">
    <property type="component" value="Unassembled WGS sequence"/>
</dbReference>
<keyword evidence="4 6" id="KW-0472">Membrane</keyword>
<keyword evidence="2 6" id="KW-0812">Transmembrane</keyword>
<gene>
    <name evidence="8" type="primary">pkd2</name>
    <name evidence="8" type="ORF">SPIL2461_LOCUS20064</name>
</gene>
<feature type="transmembrane region" description="Helical" evidence="6">
    <location>
        <begin position="39"/>
        <end position="63"/>
    </location>
</feature>
<feature type="transmembrane region" description="Helical" evidence="6">
    <location>
        <begin position="189"/>
        <end position="208"/>
    </location>
</feature>
<comment type="subcellular location">
    <subcellularLocation>
        <location evidence="1">Membrane</location>
        <topology evidence="1">Multi-pass membrane protein</topology>
    </subcellularLocation>
</comment>
<evidence type="ECO:0000256" key="6">
    <source>
        <dbReference type="SAM" id="Phobius"/>
    </source>
</evidence>
<dbReference type="PANTHER" id="PTHR10877">
    <property type="entry name" value="POLYCYSTIN FAMILY MEMBER"/>
    <property type="match status" value="1"/>
</dbReference>
<feature type="transmembrane region" description="Helical" evidence="6">
    <location>
        <begin position="75"/>
        <end position="95"/>
    </location>
</feature>
<evidence type="ECO:0000256" key="3">
    <source>
        <dbReference type="ARBA" id="ARBA00022989"/>
    </source>
</evidence>
<accession>A0A812X6Z0</accession>
<feature type="transmembrane region" description="Helical" evidence="6">
    <location>
        <begin position="149"/>
        <end position="168"/>
    </location>
</feature>
<feature type="non-terminal residue" evidence="8">
    <location>
        <position position="423"/>
    </location>
</feature>
<sequence>DLEMFTSVTVTFEFDYAGNVEGSVSMVTYKDVILTSAENFVGCLLTTCIGAGISATLLTVHLLRHREQCNWGLTCYEIFSRILLVVYPTILLISWSQQMLMSHEFDLLLQTFIGSDGVDDEHMKHNMQEYFKVKTVIYDEVGWLERHRVASYVLMYFQFLQMVLYFNAHPRVAMLTKTVKGALLNMLHFFLVFTILFLMLAFMAHFLLGGQIQLFGTFGGSCETQVRMLFGEFIFVDGAENLSGLSLAMYWLYAASFMLIVFFTLLNFFLAIVVDAFVAVKDEYDKLFCTYNFCYDLGTIPRCVYTHFKLKLPGRKPFIKYLEESVQHLKEVKKQEEQAKRKVGHKGVRKPAPAPAADPSLPLLLPAKRILEEFPGFTEQSLCHLLCRVEKLSATPVIFFVEEKLDNNNEPQEVDDIPEEPSH</sequence>
<feature type="region of interest" description="Disordered" evidence="5">
    <location>
        <begin position="336"/>
        <end position="360"/>
    </location>
</feature>
<dbReference type="Pfam" id="PF08016">
    <property type="entry name" value="PKD_channel"/>
    <property type="match status" value="1"/>
</dbReference>